<keyword evidence="2" id="KW-1185">Reference proteome</keyword>
<organism evidence="1 2">
    <name type="scientific">Desulfolithobacter dissulfuricans</name>
    <dbReference type="NCBI Taxonomy" id="2795293"/>
    <lineage>
        <taxon>Bacteria</taxon>
        <taxon>Pseudomonadati</taxon>
        <taxon>Thermodesulfobacteriota</taxon>
        <taxon>Desulfobulbia</taxon>
        <taxon>Desulfobulbales</taxon>
        <taxon>Desulfobulbaceae</taxon>
        <taxon>Desulfolithobacter</taxon>
    </lineage>
</organism>
<evidence type="ECO:0000313" key="2">
    <source>
        <dbReference type="Proteomes" id="UP001063350"/>
    </source>
</evidence>
<dbReference type="EMBL" id="AP024233">
    <property type="protein sequence ID" value="BCO08612.1"/>
    <property type="molecule type" value="Genomic_DNA"/>
</dbReference>
<name>A0A915U1A0_9BACT</name>
<reference evidence="1" key="1">
    <citation type="submission" date="2020-12" db="EMBL/GenBank/DDBJ databases">
        <title>Desulfobium dissulfuricans gen. nov., sp. nov., a novel mesophilic, sulfate-reducing bacterium isolated from a deep-sea hydrothermal vent.</title>
        <authorList>
            <person name="Hashimoto Y."/>
            <person name="Tame A."/>
            <person name="Sawayama S."/>
            <person name="Miyazaki J."/>
            <person name="Takai K."/>
            <person name="Nakagawa S."/>
        </authorList>
    </citation>
    <scope>NUCLEOTIDE SEQUENCE</scope>
    <source>
        <strain evidence="1">GF1</strain>
    </source>
</reference>
<gene>
    <name evidence="1" type="ORF">GF1_09880</name>
</gene>
<dbReference type="Proteomes" id="UP001063350">
    <property type="component" value="Chromosome"/>
</dbReference>
<protein>
    <submittedName>
        <fullName evidence="1">Uncharacterized protein</fullName>
    </submittedName>
</protein>
<sequence length="77" mass="8552">MPILSYLALPHKGAMDQLCADLSDMDYCEIIPAENQEVVVLVTDTPDEKTEKTLQETLKKLPSLQSLSMTFGHSAEQ</sequence>
<proteinExistence type="predicted"/>
<dbReference type="AlphaFoldDB" id="A0A915U1A0"/>
<accession>A0A915U1A0</accession>
<evidence type="ECO:0000313" key="1">
    <source>
        <dbReference type="EMBL" id="BCO08612.1"/>
    </source>
</evidence>
<dbReference type="KEGG" id="ddu:GF1_09880"/>
<dbReference type="RefSeq" id="WP_267928510.1">
    <property type="nucleotide sequence ID" value="NZ_AP024233.1"/>
</dbReference>